<keyword evidence="3" id="KW-1185">Reference proteome</keyword>
<feature type="transmembrane region" description="Helical" evidence="1">
    <location>
        <begin position="38"/>
        <end position="56"/>
    </location>
</feature>
<dbReference type="AlphaFoldDB" id="A0A4R9B524"/>
<gene>
    <name evidence="2" type="ORF">E3T48_12490</name>
</gene>
<feature type="transmembrane region" description="Helical" evidence="1">
    <location>
        <begin position="399"/>
        <end position="417"/>
    </location>
</feature>
<dbReference type="RefSeq" id="WP_134524380.1">
    <property type="nucleotide sequence ID" value="NZ_SOHH01000087.1"/>
</dbReference>
<sequence length="627" mass="65009">MATKSLTFDLFGRDRTASSTINNLGDNADRMGGRFKKVGVAIGVGLAAIAVGLVKFGTDSVKAYADAEEQQAKLAFAFKKFPALADTNQKALQKLNGELQKKTRFDDDATAAAQASLGAYKLTGAQITQLTPLLQDYATKTGKDLPTAADDLGKAMLGQGRALKAVGINFTDTGSLAGNFDAVISGLTDKVGGLAEQSGRTAAGKLDILKNRFGEVQEKVGGALMPVLSGMMDFFDTTLMPGLEGAASWIASDGVPALSKFWDWLVKWKDILIPVAVGIGTLTGAMWFFNAAAAANPVGLIVLGLEAIIGIAAGVTIFFDQILGFFKDTPWAALILPLIGGVASVTLLVNTLVNFAPQIGAFVEGVVRWFTDLPAAIGQGLSDMVAAVGAWFGQLPGKAGFAVGTMVGTVLAYFMALPGQLANAGMLTINAVMAWFNSLPGLVGSASSNAVGTATSWFSGLPGKIMGIFSGAPGWLFQAGKNIIGGLVDGMSAVLGNIWSTMAKVAAAVQAGFNKAMGIKSPSTVMRDKSGRHVVGGIIQGVEQRIPDLVRTMANLADQMTLPSLGGSPFDSPTFAGRRAGGPVQVSLAGATFTAEIDGRPFTMMIKEQIKDASGWQGLEFDSGVGR</sequence>
<evidence type="ECO:0008006" key="4">
    <source>
        <dbReference type="Google" id="ProtNLM"/>
    </source>
</evidence>
<feature type="transmembrane region" description="Helical" evidence="1">
    <location>
        <begin position="373"/>
        <end position="392"/>
    </location>
</feature>
<feature type="transmembrane region" description="Helical" evidence="1">
    <location>
        <begin position="298"/>
        <end position="319"/>
    </location>
</feature>
<evidence type="ECO:0000313" key="3">
    <source>
        <dbReference type="Proteomes" id="UP000298313"/>
    </source>
</evidence>
<name>A0A4R9B524_9MICO</name>
<dbReference type="OrthoDB" id="177147at2"/>
<protein>
    <recommendedName>
        <fullName evidence="4">Phage tail tape measure protein</fullName>
    </recommendedName>
</protein>
<comment type="caution">
    <text evidence="2">The sequence shown here is derived from an EMBL/GenBank/DDBJ whole genome shotgun (WGS) entry which is preliminary data.</text>
</comment>
<proteinExistence type="predicted"/>
<keyword evidence="1" id="KW-0812">Transmembrane</keyword>
<reference evidence="2 3" key="1">
    <citation type="submission" date="2019-03" db="EMBL/GenBank/DDBJ databases">
        <title>Genomics of glacier-inhabiting Cryobacterium strains.</title>
        <authorList>
            <person name="Liu Q."/>
            <person name="Xin Y.-H."/>
        </authorList>
    </citation>
    <scope>NUCLEOTIDE SEQUENCE [LARGE SCALE GENOMIC DNA]</scope>
    <source>
        <strain evidence="2 3">Hh4</strain>
    </source>
</reference>
<dbReference type="Proteomes" id="UP000298313">
    <property type="component" value="Unassembled WGS sequence"/>
</dbReference>
<evidence type="ECO:0000313" key="2">
    <source>
        <dbReference type="EMBL" id="TFD74737.1"/>
    </source>
</evidence>
<keyword evidence="1" id="KW-1133">Transmembrane helix</keyword>
<feature type="transmembrane region" description="Helical" evidence="1">
    <location>
        <begin position="331"/>
        <end position="353"/>
    </location>
</feature>
<evidence type="ECO:0000256" key="1">
    <source>
        <dbReference type="SAM" id="Phobius"/>
    </source>
</evidence>
<feature type="transmembrane region" description="Helical" evidence="1">
    <location>
        <begin position="271"/>
        <end position="292"/>
    </location>
</feature>
<keyword evidence="1" id="KW-0472">Membrane</keyword>
<accession>A0A4R9B524</accession>
<organism evidence="2 3">
    <name type="scientific">Cryobacterium fucosi</name>
    <dbReference type="NCBI Taxonomy" id="1259157"/>
    <lineage>
        <taxon>Bacteria</taxon>
        <taxon>Bacillati</taxon>
        <taxon>Actinomycetota</taxon>
        <taxon>Actinomycetes</taxon>
        <taxon>Micrococcales</taxon>
        <taxon>Microbacteriaceae</taxon>
        <taxon>Cryobacterium</taxon>
    </lineage>
</organism>
<dbReference type="EMBL" id="SOHH01000087">
    <property type="protein sequence ID" value="TFD74737.1"/>
    <property type="molecule type" value="Genomic_DNA"/>
</dbReference>